<evidence type="ECO:0000313" key="2">
    <source>
        <dbReference type="EMBL" id="CAG5078195.1"/>
    </source>
</evidence>
<evidence type="ECO:0000256" key="1">
    <source>
        <dbReference type="SAM" id="MobiDB-lite"/>
    </source>
</evidence>
<organism evidence="2 3">
    <name type="scientific">Thermobacillus xylanilyticus</name>
    <dbReference type="NCBI Taxonomy" id="76633"/>
    <lineage>
        <taxon>Bacteria</taxon>
        <taxon>Bacillati</taxon>
        <taxon>Bacillota</taxon>
        <taxon>Bacilli</taxon>
        <taxon>Bacillales</taxon>
        <taxon>Paenibacillaceae</taxon>
        <taxon>Thermobacillus</taxon>
    </lineage>
</organism>
<gene>
    <name evidence="2" type="primary">txxe 480</name>
    <name evidence="2" type="ORF">TXXE_02110</name>
</gene>
<keyword evidence="3" id="KW-1185">Reference proteome</keyword>
<protein>
    <submittedName>
        <fullName evidence="2">Uncharacterized protein</fullName>
    </submittedName>
</protein>
<sequence>MIGTNHQTDNDDNEPLEGGDAGKASSKCT</sequence>
<evidence type="ECO:0000313" key="3">
    <source>
        <dbReference type="Proteomes" id="UP000681526"/>
    </source>
</evidence>
<accession>A0ABN7RKU5</accession>
<name>A0ABN7RKU5_THEXY</name>
<comment type="caution">
    <text evidence="2">The sequence shown here is derived from an EMBL/GenBank/DDBJ whole genome shotgun (WGS) entry which is preliminary data.</text>
</comment>
<reference evidence="2 3" key="1">
    <citation type="submission" date="2021-04" db="EMBL/GenBank/DDBJ databases">
        <authorList>
            <person name="Rakotoarivonina H."/>
        </authorList>
    </citation>
    <scope>NUCLEOTIDE SEQUENCE [LARGE SCALE GENOMIC DNA]</scope>
    <source>
        <strain evidence="2 3">XE</strain>
    </source>
</reference>
<proteinExistence type="predicted"/>
<feature type="region of interest" description="Disordered" evidence="1">
    <location>
        <begin position="1"/>
        <end position="29"/>
    </location>
</feature>
<dbReference type="Proteomes" id="UP000681526">
    <property type="component" value="Unassembled WGS sequence"/>
</dbReference>
<dbReference type="EMBL" id="CAJRAY010000007">
    <property type="protein sequence ID" value="CAG5078195.1"/>
    <property type="molecule type" value="Genomic_DNA"/>
</dbReference>